<dbReference type="PROSITE" id="PS00175">
    <property type="entry name" value="PG_MUTASE"/>
    <property type="match status" value="1"/>
</dbReference>
<organism evidence="1 2">
    <name type="scientific">Propioniciclava soli</name>
    <dbReference type="NCBI Taxonomy" id="2775081"/>
    <lineage>
        <taxon>Bacteria</taxon>
        <taxon>Bacillati</taxon>
        <taxon>Actinomycetota</taxon>
        <taxon>Actinomycetes</taxon>
        <taxon>Propionibacteriales</taxon>
        <taxon>Propionibacteriaceae</taxon>
        <taxon>Propioniciclava</taxon>
    </lineage>
</organism>
<name>A0ABZ3C818_9ACTN</name>
<dbReference type="CDD" id="cd07067">
    <property type="entry name" value="HP_PGM_like"/>
    <property type="match status" value="1"/>
</dbReference>
<dbReference type="InterPro" id="IPR001345">
    <property type="entry name" value="PG/BPGM_mutase_AS"/>
</dbReference>
<dbReference type="EMBL" id="CP115965">
    <property type="protein sequence ID" value="WZW98638.1"/>
    <property type="molecule type" value="Genomic_DNA"/>
</dbReference>
<gene>
    <name evidence="1" type="ORF">PCC79_00065</name>
</gene>
<dbReference type="SMART" id="SM00855">
    <property type="entry name" value="PGAM"/>
    <property type="match status" value="1"/>
</dbReference>
<proteinExistence type="predicted"/>
<dbReference type="InterPro" id="IPR013078">
    <property type="entry name" value="His_Pase_superF_clade-1"/>
</dbReference>
<dbReference type="PANTHER" id="PTHR48100:SF62">
    <property type="entry name" value="GLUCOSYL-3-PHOSPHOGLYCERATE PHOSPHATASE"/>
    <property type="match status" value="1"/>
</dbReference>
<dbReference type="InterPro" id="IPR029033">
    <property type="entry name" value="His_PPase_superfam"/>
</dbReference>
<protein>
    <submittedName>
        <fullName evidence="1">Phosphoglycerate mutase family protein</fullName>
    </submittedName>
</protein>
<sequence length="193" mass="19959">MRWILVRHGQSTWNVEGRVQGQAPGVGLTELGRQQAADAGAAVAAVLGPEVDGAVVRVLTSDLERAAATAAVVADAVGAPVAADPDLREQDAGTLTGRLTRELTALPTPPDSHVHAVRWGGGESIADVWERVARFVGRTPPSAAVVVVSHGATLQVLRAVLGGRSGAEVSWRDVTWHDALPTGGVLVVDVPET</sequence>
<dbReference type="InterPro" id="IPR050275">
    <property type="entry name" value="PGM_Phosphatase"/>
</dbReference>
<dbReference type="SUPFAM" id="SSF53254">
    <property type="entry name" value="Phosphoglycerate mutase-like"/>
    <property type="match status" value="1"/>
</dbReference>
<dbReference type="Pfam" id="PF00300">
    <property type="entry name" value="His_Phos_1"/>
    <property type="match status" value="1"/>
</dbReference>
<dbReference type="PANTHER" id="PTHR48100">
    <property type="entry name" value="BROAD-SPECIFICITY PHOSPHATASE YOR283W-RELATED"/>
    <property type="match status" value="1"/>
</dbReference>
<dbReference type="PIRSF" id="PIRSF000709">
    <property type="entry name" value="6PFK_2-Ptase"/>
    <property type="match status" value="1"/>
</dbReference>
<accession>A0ABZ3C818</accession>
<keyword evidence="2" id="KW-1185">Reference proteome</keyword>
<dbReference type="Proteomes" id="UP001434337">
    <property type="component" value="Chromosome"/>
</dbReference>
<reference evidence="1 2" key="1">
    <citation type="journal article" date="2023" name="Environ Microbiome">
        <title>A coral-associated actinobacterium mitigates coral bleaching under heat stress.</title>
        <authorList>
            <person name="Li J."/>
            <person name="Zou Y."/>
            <person name="Li Q."/>
            <person name="Zhang J."/>
            <person name="Bourne D.G."/>
            <person name="Lyu Y."/>
            <person name="Liu C."/>
            <person name="Zhang S."/>
        </authorList>
    </citation>
    <scope>NUCLEOTIDE SEQUENCE [LARGE SCALE GENOMIC DNA]</scope>
    <source>
        <strain evidence="1 2">SCSIO 13291</strain>
    </source>
</reference>
<dbReference type="RefSeq" id="WP_342372630.1">
    <property type="nucleotide sequence ID" value="NZ_CP115965.1"/>
</dbReference>
<evidence type="ECO:0000313" key="1">
    <source>
        <dbReference type="EMBL" id="WZW98638.1"/>
    </source>
</evidence>
<evidence type="ECO:0000313" key="2">
    <source>
        <dbReference type="Proteomes" id="UP001434337"/>
    </source>
</evidence>
<dbReference type="Gene3D" id="3.40.50.1240">
    <property type="entry name" value="Phosphoglycerate mutase-like"/>
    <property type="match status" value="1"/>
</dbReference>